<evidence type="ECO:0000256" key="1">
    <source>
        <dbReference type="ARBA" id="ARBA00004325"/>
    </source>
</evidence>
<evidence type="ECO:0000256" key="5">
    <source>
        <dbReference type="ARBA" id="ARBA00023136"/>
    </source>
</evidence>
<keyword evidence="5 6" id="KW-0472">Membrane</keyword>
<dbReference type="PANTHER" id="PTHR12297">
    <property type="entry name" value="HYPOXIA-INDUCBILE GENE 1 HIG1 -RELATED"/>
    <property type="match status" value="1"/>
</dbReference>
<dbReference type="PANTHER" id="PTHR12297:SF3">
    <property type="entry name" value="HIG1 DOMAIN FAMILY MEMBER 1A"/>
    <property type="match status" value="1"/>
</dbReference>
<name>A0A1E3I950_9TREE</name>
<keyword evidence="9" id="KW-1185">Reference proteome</keyword>
<evidence type="ECO:0000313" key="9">
    <source>
        <dbReference type="Proteomes" id="UP000094065"/>
    </source>
</evidence>
<dbReference type="Pfam" id="PF04588">
    <property type="entry name" value="HIG_1_N"/>
    <property type="match status" value="1"/>
</dbReference>
<dbReference type="RefSeq" id="XP_018998124.1">
    <property type="nucleotide sequence ID" value="XM_019133419.1"/>
</dbReference>
<evidence type="ECO:0000256" key="3">
    <source>
        <dbReference type="ARBA" id="ARBA00022989"/>
    </source>
</evidence>
<dbReference type="GO" id="GO:0031966">
    <property type="term" value="C:mitochondrial membrane"/>
    <property type="evidence" value="ECO:0007669"/>
    <property type="project" value="UniProtKB-SubCell"/>
</dbReference>
<keyword evidence="4" id="KW-0496">Mitochondrion</keyword>
<reference evidence="8 9" key="1">
    <citation type="submission" date="2016-06" db="EMBL/GenBank/DDBJ databases">
        <title>Evolution of pathogenesis and genome organization in the Tremellales.</title>
        <authorList>
            <person name="Cuomo C."/>
            <person name="Litvintseva A."/>
            <person name="Heitman J."/>
            <person name="Chen Y."/>
            <person name="Sun S."/>
            <person name="Springer D."/>
            <person name="Dromer F."/>
            <person name="Young S."/>
            <person name="Zeng Q."/>
            <person name="Chapman S."/>
            <person name="Gujja S."/>
            <person name="Saif S."/>
            <person name="Birren B."/>
        </authorList>
    </citation>
    <scope>NUCLEOTIDE SEQUENCE [LARGE SCALE GENOMIC DNA]</scope>
    <source>
        <strain evidence="8 9">CBS 6039</strain>
    </source>
</reference>
<proteinExistence type="predicted"/>
<dbReference type="Proteomes" id="UP000094065">
    <property type="component" value="Unassembled WGS sequence"/>
</dbReference>
<feature type="transmembrane region" description="Helical" evidence="6">
    <location>
        <begin position="25"/>
        <end position="44"/>
    </location>
</feature>
<accession>A0A1E3I950</accession>
<dbReference type="AlphaFoldDB" id="A0A1E3I950"/>
<dbReference type="GeneID" id="30151604"/>
<evidence type="ECO:0000256" key="2">
    <source>
        <dbReference type="ARBA" id="ARBA00022692"/>
    </source>
</evidence>
<dbReference type="PROSITE" id="PS51503">
    <property type="entry name" value="HIG1"/>
    <property type="match status" value="1"/>
</dbReference>
<dbReference type="InterPro" id="IPR007667">
    <property type="entry name" value="Hypoxia_induced_domain"/>
</dbReference>
<evidence type="ECO:0000256" key="4">
    <source>
        <dbReference type="ARBA" id="ARBA00023128"/>
    </source>
</evidence>
<organism evidence="8 9">
    <name type="scientific">Cryptococcus amylolentus CBS 6039</name>
    <dbReference type="NCBI Taxonomy" id="1295533"/>
    <lineage>
        <taxon>Eukaryota</taxon>
        <taxon>Fungi</taxon>
        <taxon>Dikarya</taxon>
        <taxon>Basidiomycota</taxon>
        <taxon>Agaricomycotina</taxon>
        <taxon>Tremellomycetes</taxon>
        <taxon>Tremellales</taxon>
        <taxon>Cryptococcaceae</taxon>
        <taxon>Cryptococcus</taxon>
    </lineage>
</organism>
<keyword evidence="2 6" id="KW-0812">Transmembrane</keyword>
<evidence type="ECO:0000256" key="6">
    <source>
        <dbReference type="SAM" id="Phobius"/>
    </source>
</evidence>
<keyword evidence="3 6" id="KW-1133">Transmembrane helix</keyword>
<comment type="subcellular location">
    <subcellularLocation>
        <location evidence="1">Mitochondrion membrane</location>
    </subcellularLocation>
</comment>
<evidence type="ECO:0000313" key="8">
    <source>
        <dbReference type="EMBL" id="ODN84321.1"/>
    </source>
</evidence>
<dbReference type="GO" id="GO:0097250">
    <property type="term" value="P:mitochondrial respirasome assembly"/>
    <property type="evidence" value="ECO:0007669"/>
    <property type="project" value="TreeGrafter"/>
</dbReference>
<dbReference type="Gene3D" id="6.10.140.1320">
    <property type="match status" value="1"/>
</dbReference>
<dbReference type="STRING" id="1295533.A0A1E3I950"/>
<sequence length="176" mass="19556">MSLPAAPDRPSWPSMVLRKCKEQPAVPLGAGATVVALLGATYHLRRGNRNRFNQFLRWRIYAQGLTVAALMVYGINEMKEREAAGMIERTPNNKIMVYPQTPQPRIVDQVEPIVIKPATPSSLPASLSTVVDSDAEDKTASAYPLRKEERMSVSDFAKRLRAAEALHKEEENAKKA</sequence>
<evidence type="ECO:0000259" key="7">
    <source>
        <dbReference type="PROSITE" id="PS51503"/>
    </source>
</evidence>
<dbReference type="OrthoDB" id="6604018at2759"/>
<dbReference type="InterPro" id="IPR050355">
    <property type="entry name" value="RCF1"/>
</dbReference>
<comment type="caution">
    <text evidence="8">The sequence shown here is derived from an EMBL/GenBank/DDBJ whole genome shotgun (WGS) entry which is preliminary data.</text>
</comment>
<dbReference type="EMBL" id="AWGJ01000001">
    <property type="protein sequence ID" value="ODN84321.1"/>
    <property type="molecule type" value="Genomic_DNA"/>
</dbReference>
<feature type="domain" description="HIG1" evidence="7">
    <location>
        <begin position="1"/>
        <end position="88"/>
    </location>
</feature>
<gene>
    <name evidence="8" type="ORF">L202_00295</name>
</gene>
<protein>
    <recommendedName>
        <fullName evidence="7">HIG1 domain-containing protein</fullName>
    </recommendedName>
</protein>